<dbReference type="InterPro" id="IPR050613">
    <property type="entry name" value="Sec_Metabolite_Reg"/>
</dbReference>
<accession>A0A9P5UFF3</accession>
<feature type="region of interest" description="Disordered" evidence="3">
    <location>
        <begin position="86"/>
        <end position="123"/>
    </location>
</feature>
<organism evidence="5 6">
    <name type="scientific">Rhodocollybia butyracea</name>
    <dbReference type="NCBI Taxonomy" id="206335"/>
    <lineage>
        <taxon>Eukaryota</taxon>
        <taxon>Fungi</taxon>
        <taxon>Dikarya</taxon>
        <taxon>Basidiomycota</taxon>
        <taxon>Agaricomycotina</taxon>
        <taxon>Agaricomycetes</taxon>
        <taxon>Agaricomycetidae</taxon>
        <taxon>Agaricales</taxon>
        <taxon>Marasmiineae</taxon>
        <taxon>Omphalotaceae</taxon>
        <taxon>Rhodocollybia</taxon>
    </lineage>
</organism>
<dbReference type="PANTHER" id="PTHR31001:SF56">
    <property type="entry name" value="ZN(2)-C6 FUNGAL-TYPE DOMAIN-CONTAINING PROTEIN"/>
    <property type="match status" value="1"/>
</dbReference>
<dbReference type="GO" id="GO:0008270">
    <property type="term" value="F:zinc ion binding"/>
    <property type="evidence" value="ECO:0007669"/>
    <property type="project" value="InterPro"/>
</dbReference>
<dbReference type="OrthoDB" id="424974at2759"/>
<comment type="caution">
    <text evidence="5">The sequence shown here is derived from an EMBL/GenBank/DDBJ whole genome shotgun (WGS) entry which is preliminary data.</text>
</comment>
<dbReference type="PANTHER" id="PTHR31001">
    <property type="entry name" value="UNCHARACTERIZED TRANSCRIPTIONAL REGULATORY PROTEIN"/>
    <property type="match status" value="1"/>
</dbReference>
<name>A0A9P5UFF3_9AGAR</name>
<dbReference type="CDD" id="cd00067">
    <property type="entry name" value="GAL4"/>
    <property type="match status" value="1"/>
</dbReference>
<dbReference type="EMBL" id="JADNRY010000004">
    <property type="protein sequence ID" value="KAF9077224.1"/>
    <property type="molecule type" value="Genomic_DNA"/>
</dbReference>
<evidence type="ECO:0000256" key="2">
    <source>
        <dbReference type="ARBA" id="ARBA00023242"/>
    </source>
</evidence>
<dbReference type="PROSITE" id="PS50048">
    <property type="entry name" value="ZN2_CY6_FUNGAL_2"/>
    <property type="match status" value="1"/>
</dbReference>
<feature type="domain" description="Zn(2)-C6 fungal-type" evidence="4">
    <location>
        <begin position="5"/>
        <end position="34"/>
    </location>
</feature>
<evidence type="ECO:0000256" key="1">
    <source>
        <dbReference type="ARBA" id="ARBA00004123"/>
    </source>
</evidence>
<comment type="subcellular location">
    <subcellularLocation>
        <location evidence="1">Nucleus</location>
    </subcellularLocation>
</comment>
<dbReference type="SUPFAM" id="SSF57701">
    <property type="entry name" value="Zn2/Cys6 DNA-binding domain"/>
    <property type="match status" value="1"/>
</dbReference>
<dbReference type="GO" id="GO:0005634">
    <property type="term" value="C:nucleus"/>
    <property type="evidence" value="ECO:0007669"/>
    <property type="project" value="UniProtKB-SubCell"/>
</dbReference>
<evidence type="ECO:0000256" key="3">
    <source>
        <dbReference type="SAM" id="MobiDB-lite"/>
    </source>
</evidence>
<evidence type="ECO:0000313" key="5">
    <source>
        <dbReference type="EMBL" id="KAF9077224.1"/>
    </source>
</evidence>
<evidence type="ECO:0000313" key="6">
    <source>
        <dbReference type="Proteomes" id="UP000772434"/>
    </source>
</evidence>
<protein>
    <recommendedName>
        <fullName evidence="4">Zn(2)-C6 fungal-type domain-containing protein</fullName>
    </recommendedName>
</protein>
<sequence length="131" mass="14501">RRVISCAECRRLKIRCGGHVPCPACVERGCQALCPNGTIPPGQGNFVLAATVDHPHHKLAKLEAHMHALEDALAIVQTAYNLSPHPLLSLQGDEDDTDDFQKLRSISEQPEKERNTRSDGRIPQLHVQLLE</sequence>
<dbReference type="Gene3D" id="4.10.240.10">
    <property type="entry name" value="Zn(2)-C6 fungal-type DNA-binding domain"/>
    <property type="match status" value="1"/>
</dbReference>
<feature type="non-terminal residue" evidence="5">
    <location>
        <position position="131"/>
    </location>
</feature>
<keyword evidence="2" id="KW-0539">Nucleus</keyword>
<dbReference type="PROSITE" id="PS00463">
    <property type="entry name" value="ZN2_CY6_FUNGAL_1"/>
    <property type="match status" value="1"/>
</dbReference>
<dbReference type="Pfam" id="PF00172">
    <property type="entry name" value="Zn_clus"/>
    <property type="match status" value="1"/>
</dbReference>
<dbReference type="Proteomes" id="UP000772434">
    <property type="component" value="Unassembled WGS sequence"/>
</dbReference>
<dbReference type="InterPro" id="IPR001138">
    <property type="entry name" value="Zn2Cys6_DnaBD"/>
</dbReference>
<feature type="compositionally biased region" description="Basic and acidic residues" evidence="3">
    <location>
        <begin position="109"/>
        <end position="120"/>
    </location>
</feature>
<dbReference type="GO" id="GO:0000981">
    <property type="term" value="F:DNA-binding transcription factor activity, RNA polymerase II-specific"/>
    <property type="evidence" value="ECO:0007669"/>
    <property type="project" value="InterPro"/>
</dbReference>
<proteinExistence type="predicted"/>
<evidence type="ECO:0000259" key="4">
    <source>
        <dbReference type="PROSITE" id="PS50048"/>
    </source>
</evidence>
<keyword evidence="6" id="KW-1185">Reference proteome</keyword>
<dbReference type="AlphaFoldDB" id="A0A9P5UFF3"/>
<reference evidence="5" key="1">
    <citation type="submission" date="2020-11" db="EMBL/GenBank/DDBJ databases">
        <authorList>
            <consortium name="DOE Joint Genome Institute"/>
            <person name="Ahrendt S."/>
            <person name="Riley R."/>
            <person name="Andreopoulos W."/>
            <person name="Labutti K."/>
            <person name="Pangilinan J."/>
            <person name="Ruiz-Duenas F.J."/>
            <person name="Barrasa J.M."/>
            <person name="Sanchez-Garcia M."/>
            <person name="Camarero S."/>
            <person name="Miyauchi S."/>
            <person name="Serrano A."/>
            <person name="Linde D."/>
            <person name="Babiker R."/>
            <person name="Drula E."/>
            <person name="Ayuso-Fernandez I."/>
            <person name="Pacheco R."/>
            <person name="Padilla G."/>
            <person name="Ferreira P."/>
            <person name="Barriuso J."/>
            <person name="Kellner H."/>
            <person name="Castanera R."/>
            <person name="Alfaro M."/>
            <person name="Ramirez L."/>
            <person name="Pisabarro A.G."/>
            <person name="Kuo A."/>
            <person name="Tritt A."/>
            <person name="Lipzen A."/>
            <person name="He G."/>
            <person name="Yan M."/>
            <person name="Ng V."/>
            <person name="Cullen D."/>
            <person name="Martin F."/>
            <person name="Rosso M.-N."/>
            <person name="Henrissat B."/>
            <person name="Hibbett D."/>
            <person name="Martinez A.T."/>
            <person name="Grigoriev I.V."/>
        </authorList>
    </citation>
    <scope>NUCLEOTIDE SEQUENCE</scope>
    <source>
        <strain evidence="5">AH 40177</strain>
    </source>
</reference>
<gene>
    <name evidence="5" type="ORF">BDP27DRAFT_1208913</name>
</gene>
<dbReference type="InterPro" id="IPR036864">
    <property type="entry name" value="Zn2-C6_fun-type_DNA-bd_sf"/>
</dbReference>